<comment type="caution">
    <text evidence="5">The sequence shown here is derived from an EMBL/GenBank/DDBJ whole genome shotgun (WGS) entry which is preliminary data.</text>
</comment>
<dbReference type="InterPro" id="IPR003439">
    <property type="entry name" value="ABC_transporter-like_ATP-bd"/>
</dbReference>
<dbReference type="SMART" id="SM00382">
    <property type="entry name" value="AAA"/>
    <property type="match status" value="1"/>
</dbReference>
<keyword evidence="3 5" id="KW-0067">ATP-binding</keyword>
<dbReference type="FunFam" id="3.40.50.300:FF:000421">
    <property type="entry name" value="Branched-chain amino acid ABC transporter ATP-binding protein"/>
    <property type="match status" value="1"/>
</dbReference>
<dbReference type="Gene3D" id="3.40.50.300">
    <property type="entry name" value="P-loop containing nucleotide triphosphate hydrolases"/>
    <property type="match status" value="1"/>
</dbReference>
<evidence type="ECO:0000313" key="5">
    <source>
        <dbReference type="EMBL" id="MCB8877790.1"/>
    </source>
</evidence>
<dbReference type="InterPro" id="IPR032823">
    <property type="entry name" value="BCA_ABC_TP_C"/>
</dbReference>
<dbReference type="Proteomes" id="UP000708298">
    <property type="component" value="Unassembled WGS sequence"/>
</dbReference>
<evidence type="ECO:0000259" key="4">
    <source>
        <dbReference type="PROSITE" id="PS50893"/>
    </source>
</evidence>
<evidence type="ECO:0000313" key="6">
    <source>
        <dbReference type="Proteomes" id="UP000708298"/>
    </source>
</evidence>
<dbReference type="Pfam" id="PF12399">
    <property type="entry name" value="BCA_ABC_TP_C"/>
    <property type="match status" value="1"/>
</dbReference>
<protein>
    <submittedName>
        <fullName evidence="5">ABC transporter ATP-binding protein</fullName>
    </submittedName>
</protein>
<dbReference type="AlphaFoldDB" id="A0A963YWV9"/>
<evidence type="ECO:0000256" key="1">
    <source>
        <dbReference type="ARBA" id="ARBA00022448"/>
    </source>
</evidence>
<dbReference type="PANTHER" id="PTHR45772:SF1">
    <property type="entry name" value="ABC TRANSPORTER ATP-BINDING PROTEIN"/>
    <property type="match status" value="1"/>
</dbReference>
<dbReference type="PANTHER" id="PTHR45772">
    <property type="entry name" value="CONSERVED COMPONENT OF ABC TRANSPORTER FOR NATURAL AMINO ACIDS-RELATED"/>
    <property type="match status" value="1"/>
</dbReference>
<accession>A0A963YWV9</accession>
<dbReference type="GO" id="GO:0016887">
    <property type="term" value="F:ATP hydrolysis activity"/>
    <property type="evidence" value="ECO:0007669"/>
    <property type="project" value="InterPro"/>
</dbReference>
<dbReference type="InterPro" id="IPR027417">
    <property type="entry name" value="P-loop_NTPase"/>
</dbReference>
<dbReference type="EMBL" id="JAESVB010000017">
    <property type="protein sequence ID" value="MCB8877790.1"/>
    <property type="molecule type" value="Genomic_DNA"/>
</dbReference>
<evidence type="ECO:0000256" key="2">
    <source>
        <dbReference type="ARBA" id="ARBA00022741"/>
    </source>
</evidence>
<dbReference type="GO" id="GO:0005524">
    <property type="term" value="F:ATP binding"/>
    <property type="evidence" value="ECO:0007669"/>
    <property type="project" value="UniProtKB-KW"/>
</dbReference>
<gene>
    <name evidence="5" type="ORF">ASILVAE211_21525</name>
</gene>
<dbReference type="RefSeq" id="WP_227323438.1">
    <property type="nucleotide sequence ID" value="NZ_JAESVB010000017.1"/>
</dbReference>
<keyword evidence="2" id="KW-0547">Nucleotide-binding</keyword>
<proteinExistence type="predicted"/>
<dbReference type="InterPro" id="IPR003593">
    <property type="entry name" value="AAA+_ATPase"/>
</dbReference>
<dbReference type="GO" id="GO:0005886">
    <property type="term" value="C:plasma membrane"/>
    <property type="evidence" value="ECO:0007669"/>
    <property type="project" value="TreeGrafter"/>
</dbReference>
<feature type="domain" description="ABC transporter" evidence="4">
    <location>
        <begin position="5"/>
        <end position="253"/>
    </location>
</feature>
<dbReference type="InterPro" id="IPR051120">
    <property type="entry name" value="ABC_AA/LPS_Transport"/>
</dbReference>
<keyword evidence="6" id="KW-1185">Reference proteome</keyword>
<dbReference type="SUPFAM" id="SSF52540">
    <property type="entry name" value="P-loop containing nucleoside triphosphate hydrolases"/>
    <property type="match status" value="1"/>
</dbReference>
<reference evidence="5" key="1">
    <citation type="journal article" date="2021" name="Microorganisms">
        <title>Acidisoma silvae sp. nov. and Acidisomacellulosilytica sp. nov., Two Acidophilic Bacteria Isolated from Decaying Wood, Hydrolyzing Cellulose and Producing Poly-3-hydroxybutyrate.</title>
        <authorList>
            <person name="Mieszkin S."/>
            <person name="Pouder E."/>
            <person name="Uroz S."/>
            <person name="Simon-Colin C."/>
            <person name="Alain K."/>
        </authorList>
    </citation>
    <scope>NUCLEOTIDE SEQUENCE</scope>
    <source>
        <strain evidence="5">HW T2.11</strain>
    </source>
</reference>
<dbReference type="PROSITE" id="PS50893">
    <property type="entry name" value="ABC_TRANSPORTER_2"/>
    <property type="match status" value="1"/>
</dbReference>
<sequence>MGPVLQLSDVSLSFGGVAALRDVSITVRKENIHAIIGPNGAGKSSLLNVMTGVYIPSSGAIFLAGQSFKTLPTERLARLGVARTFQNIALFKGLSVLQNIEMGQSHQKRASTLEQVFHLPRARREAKRSHEIARALAEQLHLTPFLDRTIASLPYGVQKRVEFARALAAEPTVLLLDEPMAGMSRSEKEAMSHFILDARARWHTSIVLVEHDIQLVMTISDHVTVLDHGVRIADGSPEQVQTDPKVIEAYLGVNHAPVAEIVTELAAE</sequence>
<dbReference type="CDD" id="cd03219">
    <property type="entry name" value="ABC_Mj1267_LivG_branched"/>
    <property type="match status" value="1"/>
</dbReference>
<organism evidence="5 6">
    <name type="scientific">Acidisoma silvae</name>
    <dbReference type="NCBI Taxonomy" id="2802396"/>
    <lineage>
        <taxon>Bacteria</taxon>
        <taxon>Pseudomonadati</taxon>
        <taxon>Pseudomonadota</taxon>
        <taxon>Alphaproteobacteria</taxon>
        <taxon>Acetobacterales</taxon>
        <taxon>Acidocellaceae</taxon>
        <taxon>Acidisoma</taxon>
    </lineage>
</organism>
<evidence type="ECO:0000256" key="3">
    <source>
        <dbReference type="ARBA" id="ARBA00022840"/>
    </source>
</evidence>
<dbReference type="Pfam" id="PF00005">
    <property type="entry name" value="ABC_tran"/>
    <property type="match status" value="1"/>
</dbReference>
<name>A0A963YWV9_9PROT</name>
<reference evidence="5" key="2">
    <citation type="submission" date="2021-01" db="EMBL/GenBank/DDBJ databases">
        <authorList>
            <person name="Mieszkin S."/>
            <person name="Pouder E."/>
            <person name="Alain K."/>
        </authorList>
    </citation>
    <scope>NUCLEOTIDE SEQUENCE</scope>
    <source>
        <strain evidence="5">HW T2.11</strain>
    </source>
</reference>
<keyword evidence="1" id="KW-0813">Transport</keyword>